<evidence type="ECO:0000256" key="2">
    <source>
        <dbReference type="ARBA" id="ARBA00022741"/>
    </source>
</evidence>
<organism evidence="6">
    <name type="scientific">Xenopus tropicalis</name>
    <name type="common">Western clawed frog</name>
    <name type="synonym">Silurana tropicalis</name>
    <dbReference type="NCBI Taxonomy" id="8364"/>
    <lineage>
        <taxon>Eukaryota</taxon>
        <taxon>Metazoa</taxon>
        <taxon>Chordata</taxon>
        <taxon>Craniata</taxon>
        <taxon>Vertebrata</taxon>
        <taxon>Euteleostomi</taxon>
        <taxon>Amphibia</taxon>
        <taxon>Batrachia</taxon>
        <taxon>Anura</taxon>
        <taxon>Pipoidea</taxon>
        <taxon>Pipidae</taxon>
        <taxon>Xenopodinae</taxon>
        <taxon>Xenopus</taxon>
        <taxon>Silurana</taxon>
    </lineage>
</organism>
<dbReference type="SUPFAM" id="SSF52540">
    <property type="entry name" value="P-loop containing nucleoside triphosphate hydrolases"/>
    <property type="match status" value="2"/>
</dbReference>
<reference evidence="6" key="2">
    <citation type="submission" date="2021-03" db="UniProtKB">
        <authorList>
            <consortium name="Ensembl"/>
        </authorList>
    </citation>
    <scope>IDENTIFICATION</scope>
</reference>
<dbReference type="FunFam" id="3.40.50.300:FF:003214">
    <property type="entry name" value="Uncharacterized protein"/>
    <property type="match status" value="1"/>
</dbReference>
<dbReference type="InParanoid" id="A0A803JJ33"/>
<dbReference type="Pfam" id="PF04548">
    <property type="entry name" value="AIG1"/>
    <property type="match status" value="1"/>
</dbReference>
<dbReference type="Ensembl" id="ENSXETT00000107969">
    <property type="protein sequence ID" value="ENSXETP00000107939"/>
    <property type="gene ID" value="ENSXETG00000043563"/>
</dbReference>
<dbReference type="PANTHER" id="PTHR32046">
    <property type="entry name" value="G DOMAIN-CONTAINING PROTEIN"/>
    <property type="match status" value="1"/>
</dbReference>
<feature type="coiled-coil region" evidence="3">
    <location>
        <begin position="479"/>
        <end position="506"/>
    </location>
</feature>
<dbReference type="InterPro" id="IPR027417">
    <property type="entry name" value="P-loop_NTPase"/>
</dbReference>
<evidence type="ECO:0000256" key="4">
    <source>
        <dbReference type="SAM" id="MobiDB-lite"/>
    </source>
</evidence>
<dbReference type="PROSITE" id="PS00675">
    <property type="entry name" value="SIGMA54_INTERACT_1"/>
    <property type="match status" value="1"/>
</dbReference>
<reference evidence="6" key="1">
    <citation type="journal article" date="2010" name="Science">
        <title>The genome of the Western clawed frog Xenopus tropicalis.</title>
        <authorList>
            <person name="Hellsten U."/>
            <person name="Harland R.M."/>
            <person name="Gilchrist M.J."/>
            <person name="Hendrix D."/>
            <person name="Jurka J."/>
            <person name="Kapitonov V."/>
            <person name="Ovcharenko I."/>
            <person name="Putnam N.H."/>
            <person name="Shu S."/>
            <person name="Taher L."/>
            <person name="Blitz I.L."/>
            <person name="Blumberg B."/>
            <person name="Dichmann D.S."/>
            <person name="Dubchak I."/>
            <person name="Amaya E."/>
            <person name="Detter J.C."/>
            <person name="Fletcher R."/>
            <person name="Gerhard D.S."/>
            <person name="Goodstein D."/>
            <person name="Graves T."/>
            <person name="Grigoriev I.V."/>
            <person name="Grimwood J."/>
            <person name="Kawashima T."/>
            <person name="Lindquist E."/>
            <person name="Lucas S.M."/>
            <person name="Mead P.E."/>
            <person name="Mitros T."/>
            <person name="Ogino H."/>
            <person name="Ohta Y."/>
            <person name="Poliakov A.V."/>
            <person name="Pollet N."/>
            <person name="Robert J."/>
            <person name="Salamov A."/>
            <person name="Sater A.K."/>
            <person name="Schmutz J."/>
            <person name="Terry A."/>
            <person name="Vize P.D."/>
            <person name="Warren W.C."/>
            <person name="Wells D."/>
            <person name="Wills A."/>
            <person name="Wilson R.K."/>
            <person name="Zimmerman L.B."/>
            <person name="Zorn A.M."/>
            <person name="Grainger R."/>
            <person name="Grammer T."/>
            <person name="Khokha M.K."/>
            <person name="Richardson P.M."/>
            <person name="Rokhsar D.S."/>
        </authorList>
    </citation>
    <scope>NUCLEOTIDE SEQUENCE [LARGE SCALE GENOMIC DNA]</scope>
    <source>
        <strain evidence="6">Nigerian</strain>
    </source>
</reference>
<name>A0A803JJ33_XENTR</name>
<evidence type="ECO:0000256" key="3">
    <source>
        <dbReference type="SAM" id="Coils"/>
    </source>
</evidence>
<dbReference type="GO" id="GO:0005525">
    <property type="term" value="F:GTP binding"/>
    <property type="evidence" value="ECO:0007669"/>
    <property type="project" value="InterPro"/>
</dbReference>
<feature type="compositionally biased region" description="Basic and acidic residues" evidence="4">
    <location>
        <begin position="35"/>
        <end position="44"/>
    </location>
</feature>
<keyword evidence="2" id="KW-0547">Nucleotide-binding</keyword>
<feature type="domain" description="AIG1-type G" evidence="5">
    <location>
        <begin position="106"/>
        <end position="272"/>
    </location>
</feature>
<keyword evidence="3" id="KW-0175">Coiled coil</keyword>
<dbReference type="CDD" id="cd00882">
    <property type="entry name" value="Ras_like_GTPase"/>
    <property type="match status" value="1"/>
</dbReference>
<accession>A0A803JJ33</accession>
<proteinExistence type="inferred from homology"/>
<dbReference type="InterPro" id="IPR006703">
    <property type="entry name" value="G_AIG1"/>
</dbReference>
<sequence length="570" mass="64998">MTESETNNTIYTHLCCPTEADTQRNPGEKMASSKQKMESDEKQKGTAASGKESKAGLLSKYIKPSIQQRESDLTVYDLESSNILSEGKYKKMQFGVENPHKANKVIVMVGETGSGKTTLINSLINCILGVGWEDKYRYRLIEENTGKSKTQSQTSHVTIYQIHHMEGFTIPYSLTILDTPGSGSTEGIDQDRLIAQQLKDCFNPHWGVDRIDAICFVVKASVTRLTTMQRYVFDSIISLFGKDIKHNILICVTFADHTKPQVIQALLDAQVPCAKEGNDPLYFKFSNSDLYTKRSGEDEDDVALAKIFYKMGRNSSTNLFMTLGEMTSQSLYMTKEVLKEREILEITMEGLLPRIQEAALKQHELEKTERILQQHEDDIRNNRNFEYEEQETIKEKKYGKENAINCHKCEMTCHHPCRVPFDHVTALCEVFTWGRVCTVCGHNAGMHYCENHIWESKVETKKKTYSALKEKYERACEGKSSKETLYEMLSGEIRALEEKQMKLIEKAATCLGRLREIALKPDPLSAPDYIDLLINAEKHEAKPGYRERITSLEKAKRKAEKLQEIEKNST</sequence>
<dbReference type="PANTHER" id="PTHR32046:SF16">
    <property type="match status" value="1"/>
</dbReference>
<evidence type="ECO:0000313" key="6">
    <source>
        <dbReference type="Ensembl" id="ENSXETP00000107939"/>
    </source>
</evidence>
<dbReference type="InterPro" id="IPR025662">
    <property type="entry name" value="Sigma_54_int_dom_ATP-bd_1"/>
</dbReference>
<dbReference type="AlphaFoldDB" id="A0A803JJ33"/>
<evidence type="ECO:0000259" key="5">
    <source>
        <dbReference type="Pfam" id="PF04548"/>
    </source>
</evidence>
<dbReference type="Gene3D" id="3.40.50.300">
    <property type="entry name" value="P-loop containing nucleotide triphosphate hydrolases"/>
    <property type="match status" value="1"/>
</dbReference>
<feature type="region of interest" description="Disordered" evidence="4">
    <location>
        <begin position="1"/>
        <end position="52"/>
    </location>
</feature>
<protein>
    <recommendedName>
        <fullName evidence="5">AIG1-type G domain-containing protein</fullName>
    </recommendedName>
</protein>
<dbReference type="GeneTree" id="ENSGT00500000044904"/>
<evidence type="ECO:0000256" key="1">
    <source>
        <dbReference type="ARBA" id="ARBA00008535"/>
    </source>
</evidence>
<comment type="similarity">
    <text evidence="1">Belongs to the TRAFAC class TrmE-Era-EngA-EngB-Septin-like GTPase superfamily. AIG1/Toc34/Toc159-like paraseptin GTPase family. IAN subfamily.</text>
</comment>
<feature type="compositionally biased region" description="Polar residues" evidence="4">
    <location>
        <begin position="1"/>
        <end position="11"/>
    </location>
</feature>